<accession>A0A8H7AGF4</accession>
<organism evidence="1 2">
    <name type="scientific">Endocarpon pusillum</name>
    <dbReference type="NCBI Taxonomy" id="364733"/>
    <lineage>
        <taxon>Eukaryota</taxon>
        <taxon>Fungi</taxon>
        <taxon>Dikarya</taxon>
        <taxon>Ascomycota</taxon>
        <taxon>Pezizomycotina</taxon>
        <taxon>Eurotiomycetes</taxon>
        <taxon>Chaetothyriomycetidae</taxon>
        <taxon>Verrucariales</taxon>
        <taxon>Verrucariaceae</taxon>
        <taxon>Endocarpon</taxon>
    </lineage>
</organism>
<dbReference type="SUPFAM" id="SSF52047">
    <property type="entry name" value="RNI-like"/>
    <property type="match status" value="1"/>
</dbReference>
<comment type="caution">
    <text evidence="1">The sequence shown here is derived from an EMBL/GenBank/DDBJ whole genome shotgun (WGS) entry which is preliminary data.</text>
</comment>
<protein>
    <recommendedName>
        <fullName evidence="3">F-box domain-containing protein</fullName>
    </recommendedName>
</protein>
<dbReference type="Proteomes" id="UP000606974">
    <property type="component" value="Unassembled WGS sequence"/>
</dbReference>
<evidence type="ECO:0008006" key="3">
    <source>
        <dbReference type="Google" id="ProtNLM"/>
    </source>
</evidence>
<dbReference type="OrthoDB" id="5422579at2759"/>
<proteinExistence type="predicted"/>
<evidence type="ECO:0000313" key="2">
    <source>
        <dbReference type="Proteomes" id="UP000606974"/>
    </source>
</evidence>
<sequence length="395" mass="44782">MLLSFKHPIDLPAEIILLLLDHFSYQDVKTIRLVCHDLSTIACPLLFRSITVSAQQSHLHRFLNIVRDQKLCKMVQRVIWQELPFQSPSNAQWRGSPLEILVTYLRAERRSQDQPTLQEEHQAQDFCCKLRSLRDHQDCTIASIEACLAALIEGCSAMSGLKTIISTDPRVPGDTMDAVLDPITSFDGQHLLPLSDSVMRLLRFPEGPIEPGKFTNCAGFFCMLEAVAITGVPVENLITERTSGLLKHGIQPVDPFLADDFEHRFAKAFRHLRKISLCLDCPDSTFNSGLHTCLQRAEQLEHFEISETHLVESLTNELQIFAAPIQFPKLHTLVLEKASLRTQNIRRFIVRHAPSLTTVALWDCYISGSWRDAIQVLADAKNVHFELFILKSPRD</sequence>
<name>A0A8H7AGF4_9EURO</name>
<dbReference type="Gene3D" id="3.80.10.10">
    <property type="entry name" value="Ribonuclease Inhibitor"/>
    <property type="match status" value="1"/>
</dbReference>
<evidence type="ECO:0000313" key="1">
    <source>
        <dbReference type="EMBL" id="KAF7506601.1"/>
    </source>
</evidence>
<reference evidence="1" key="1">
    <citation type="submission" date="2020-02" db="EMBL/GenBank/DDBJ databases">
        <authorList>
            <person name="Palmer J.M."/>
        </authorList>
    </citation>
    <scope>NUCLEOTIDE SEQUENCE</scope>
    <source>
        <strain evidence="1">EPUS1.4</strain>
        <tissue evidence="1">Thallus</tissue>
    </source>
</reference>
<keyword evidence="2" id="KW-1185">Reference proteome</keyword>
<dbReference type="EMBL" id="JAACFV010000084">
    <property type="protein sequence ID" value="KAF7506601.1"/>
    <property type="molecule type" value="Genomic_DNA"/>
</dbReference>
<dbReference type="InterPro" id="IPR032675">
    <property type="entry name" value="LRR_dom_sf"/>
</dbReference>
<gene>
    <name evidence="1" type="ORF">GJ744_011638</name>
</gene>
<dbReference type="AlphaFoldDB" id="A0A8H7AGF4"/>